<gene>
    <name evidence="7" type="ORF">D1006_04730</name>
</gene>
<protein>
    <submittedName>
        <fullName evidence="7">Efflux RND transporter periplasmic adaptor subunit</fullName>
    </submittedName>
</protein>
<dbReference type="AlphaFoldDB" id="A0A4Q2AP48"/>
<dbReference type="SUPFAM" id="SSF111369">
    <property type="entry name" value="HlyD-like secretion proteins"/>
    <property type="match status" value="1"/>
</dbReference>
<dbReference type="EMBL" id="QWEX01000001">
    <property type="protein sequence ID" value="RXV71733.1"/>
    <property type="molecule type" value="Genomic_DNA"/>
</dbReference>
<dbReference type="GO" id="GO:0022857">
    <property type="term" value="F:transmembrane transporter activity"/>
    <property type="evidence" value="ECO:0007669"/>
    <property type="project" value="InterPro"/>
</dbReference>
<feature type="domain" description="Multidrug resistance protein MdtA-like C-terminal permuted SH3" evidence="6">
    <location>
        <begin position="302"/>
        <end position="364"/>
    </location>
</feature>
<dbReference type="GO" id="GO:0046677">
    <property type="term" value="P:response to antibiotic"/>
    <property type="evidence" value="ECO:0007669"/>
    <property type="project" value="TreeGrafter"/>
</dbReference>
<dbReference type="InterPro" id="IPR058627">
    <property type="entry name" value="MdtA-like_C"/>
</dbReference>
<dbReference type="InterPro" id="IPR058624">
    <property type="entry name" value="MdtA-like_HH"/>
</dbReference>
<dbReference type="Pfam" id="PF25876">
    <property type="entry name" value="HH_MFP_RND"/>
    <property type="match status" value="1"/>
</dbReference>
<comment type="caution">
    <text evidence="7">The sequence shown here is derived from an EMBL/GenBank/DDBJ whole genome shotgun (WGS) entry which is preliminary data.</text>
</comment>
<dbReference type="PROSITE" id="PS51257">
    <property type="entry name" value="PROKAR_LIPOPROTEIN"/>
    <property type="match status" value="1"/>
</dbReference>
<dbReference type="InterPro" id="IPR006143">
    <property type="entry name" value="RND_pump_MFP"/>
</dbReference>
<dbReference type="Gene3D" id="2.40.420.20">
    <property type="match status" value="1"/>
</dbReference>
<dbReference type="Gene3D" id="2.40.50.100">
    <property type="match status" value="1"/>
</dbReference>
<dbReference type="PANTHER" id="PTHR30158">
    <property type="entry name" value="ACRA/E-RELATED COMPONENT OF DRUG EFFLUX TRANSPORTER"/>
    <property type="match status" value="1"/>
</dbReference>
<dbReference type="NCBIfam" id="TIGR01730">
    <property type="entry name" value="RND_mfp"/>
    <property type="match status" value="1"/>
</dbReference>
<feature type="domain" description="Multidrug resistance protein MdtA-like alpha-helical hairpin" evidence="3">
    <location>
        <begin position="102"/>
        <end position="171"/>
    </location>
</feature>
<dbReference type="Pfam" id="PF25917">
    <property type="entry name" value="BSH_RND"/>
    <property type="match status" value="1"/>
</dbReference>
<dbReference type="InterPro" id="IPR058626">
    <property type="entry name" value="MdtA-like_b-barrel"/>
</dbReference>
<evidence type="ECO:0000259" key="3">
    <source>
        <dbReference type="Pfam" id="PF25876"/>
    </source>
</evidence>
<sequence>MRVERVPYRLITVAAAAVFLAACGKKESAPPPQTPEVGVVTVQPQSVPVFTELPGRTSAFLVAQVRARVDGIVLRREFTEGTDVKAGQRLYKIDPAPYVAALNSAKATLAKAQANLVTQNALVARYKVLVAANAVSKQDYDNAVATQGQAAADVAAGKAAVDTAQINLGYTDVVSPITGRVGISQVTPGAYVQASQATLMSTVQQLDPVYVDLTQSSLEGLKLRQDVQSGRLKTTGPGAAKVSLVLEDGKTYAEPGKLQFSDVTVDQTTGSVTIRAVFPNPGKVLLPGMFVRARIEEGVNENAFLVPQIGVTHDQKGQAIAMVVNASNKVEPRPLKTTGMQGPNWVVEGGLEAGDHVIVQGVDKVRPGATVKSVPAQIAPAAGAASGAAAASAAPAAAGSGAAAASAAASGAAPASAAAASSAQ</sequence>
<dbReference type="FunFam" id="2.40.420.20:FF:000001">
    <property type="entry name" value="Efflux RND transporter periplasmic adaptor subunit"/>
    <property type="match status" value="1"/>
</dbReference>
<evidence type="ECO:0000259" key="4">
    <source>
        <dbReference type="Pfam" id="PF25917"/>
    </source>
</evidence>
<evidence type="ECO:0000313" key="7">
    <source>
        <dbReference type="EMBL" id="RXV71733.1"/>
    </source>
</evidence>
<dbReference type="InterPro" id="IPR058625">
    <property type="entry name" value="MdtA-like_BSH"/>
</dbReference>
<dbReference type="Pfam" id="PF25967">
    <property type="entry name" value="RND-MFP_C"/>
    <property type="match status" value="1"/>
</dbReference>
<evidence type="ECO:0000256" key="2">
    <source>
        <dbReference type="ARBA" id="ARBA00009477"/>
    </source>
</evidence>
<proteinExistence type="inferred from homology"/>
<evidence type="ECO:0000259" key="5">
    <source>
        <dbReference type="Pfam" id="PF25944"/>
    </source>
</evidence>
<evidence type="ECO:0000313" key="8">
    <source>
        <dbReference type="Proteomes" id="UP000289650"/>
    </source>
</evidence>
<comment type="similarity">
    <text evidence="2">Belongs to the membrane fusion protein (MFP) (TC 8.A.1) family.</text>
</comment>
<evidence type="ECO:0000259" key="6">
    <source>
        <dbReference type="Pfam" id="PF25967"/>
    </source>
</evidence>
<evidence type="ECO:0000256" key="1">
    <source>
        <dbReference type="ARBA" id="ARBA00004196"/>
    </source>
</evidence>
<dbReference type="Gene3D" id="2.40.30.170">
    <property type="match status" value="1"/>
</dbReference>
<dbReference type="PANTHER" id="PTHR30158:SF3">
    <property type="entry name" value="MULTIDRUG EFFLUX PUMP SUBUNIT ACRA-RELATED"/>
    <property type="match status" value="1"/>
</dbReference>
<name>A0A4Q2AP48_9BURK</name>
<dbReference type="Proteomes" id="UP000289650">
    <property type="component" value="Unassembled WGS sequence"/>
</dbReference>
<feature type="domain" description="Multidrug resistance protein MdtA-like beta-barrel" evidence="5">
    <location>
        <begin position="208"/>
        <end position="298"/>
    </location>
</feature>
<dbReference type="OrthoDB" id="9783047at2"/>
<dbReference type="Gene3D" id="1.10.287.470">
    <property type="entry name" value="Helix hairpin bin"/>
    <property type="match status" value="1"/>
</dbReference>
<reference evidence="7 8" key="1">
    <citation type="submission" date="2018-08" db="EMBL/GenBank/DDBJ databases">
        <title>Mountain-cultivated ginseng endophyte, Burkholderia stabilis and its activity against ginseng root rot disease.</title>
        <authorList>
            <person name="Tapan Kumar M."/>
            <person name="Bae H."/>
            <person name="Shanmugam G."/>
            <person name="Jeon J."/>
        </authorList>
    </citation>
    <scope>NUCLEOTIDE SEQUENCE [LARGE SCALE GENOMIC DNA]</scope>
    <source>
        <strain evidence="7 8">EB159</strain>
    </source>
</reference>
<dbReference type="Pfam" id="PF25944">
    <property type="entry name" value="Beta-barrel_RND"/>
    <property type="match status" value="1"/>
</dbReference>
<feature type="domain" description="Multidrug resistance protein MdtA-like barrel-sandwich hybrid" evidence="4">
    <location>
        <begin position="62"/>
        <end position="204"/>
    </location>
</feature>
<dbReference type="GO" id="GO:0005886">
    <property type="term" value="C:plasma membrane"/>
    <property type="evidence" value="ECO:0007669"/>
    <property type="project" value="UniProtKB-SubCell"/>
</dbReference>
<comment type="subcellular location">
    <subcellularLocation>
        <location evidence="1">Cell envelope</location>
    </subcellularLocation>
</comment>
<accession>A0A4Q2AP48</accession>
<organism evidence="7 8">
    <name type="scientific">Burkholderia stabilis</name>
    <dbReference type="NCBI Taxonomy" id="95485"/>
    <lineage>
        <taxon>Bacteria</taxon>
        <taxon>Pseudomonadati</taxon>
        <taxon>Pseudomonadota</taxon>
        <taxon>Betaproteobacteria</taxon>
        <taxon>Burkholderiales</taxon>
        <taxon>Burkholderiaceae</taxon>
        <taxon>Burkholderia</taxon>
        <taxon>Burkholderia cepacia complex</taxon>
    </lineage>
</organism>
<dbReference type="RefSeq" id="WP_129512856.1">
    <property type="nucleotide sequence ID" value="NZ_QWEX01000001.1"/>
</dbReference>